<dbReference type="SMART" id="SM00448">
    <property type="entry name" value="REC"/>
    <property type="match status" value="1"/>
</dbReference>
<evidence type="ECO:0000259" key="5">
    <source>
        <dbReference type="PROSITE" id="PS50110"/>
    </source>
</evidence>
<dbReference type="InterPro" id="IPR016032">
    <property type="entry name" value="Sig_transdc_resp-reg_C-effctor"/>
</dbReference>
<accession>A0ABW5YEQ8</accession>
<keyword evidence="7" id="KW-1185">Reference proteome</keyword>
<dbReference type="InterPro" id="IPR058245">
    <property type="entry name" value="NreC/VraR/RcsB-like_REC"/>
</dbReference>
<dbReference type="PROSITE" id="PS50043">
    <property type="entry name" value="HTH_LUXR_2"/>
    <property type="match status" value="1"/>
</dbReference>
<keyword evidence="1 3" id="KW-0597">Phosphoprotein</keyword>
<gene>
    <name evidence="6" type="ORF">ACFS5N_14825</name>
</gene>
<dbReference type="PROSITE" id="PS50110">
    <property type="entry name" value="RESPONSE_REGULATORY"/>
    <property type="match status" value="1"/>
</dbReference>
<evidence type="ECO:0000313" key="6">
    <source>
        <dbReference type="EMBL" id="MFD2873756.1"/>
    </source>
</evidence>
<keyword evidence="2" id="KW-0238">DNA-binding</keyword>
<evidence type="ECO:0000256" key="2">
    <source>
        <dbReference type="ARBA" id="ARBA00023125"/>
    </source>
</evidence>
<dbReference type="Proteomes" id="UP001597557">
    <property type="component" value="Unassembled WGS sequence"/>
</dbReference>
<dbReference type="InterPro" id="IPR001789">
    <property type="entry name" value="Sig_transdc_resp-reg_receiver"/>
</dbReference>
<evidence type="ECO:0000256" key="1">
    <source>
        <dbReference type="ARBA" id="ARBA00022553"/>
    </source>
</evidence>
<dbReference type="SUPFAM" id="SSF46894">
    <property type="entry name" value="C-terminal effector domain of the bipartite response regulators"/>
    <property type="match status" value="1"/>
</dbReference>
<comment type="caution">
    <text evidence="6">The sequence shown here is derived from an EMBL/GenBank/DDBJ whole genome shotgun (WGS) entry which is preliminary data.</text>
</comment>
<dbReference type="PANTHER" id="PTHR43214">
    <property type="entry name" value="TWO-COMPONENT RESPONSE REGULATOR"/>
    <property type="match status" value="1"/>
</dbReference>
<dbReference type="Gene3D" id="3.40.50.2300">
    <property type="match status" value="1"/>
</dbReference>
<dbReference type="InterPro" id="IPR000792">
    <property type="entry name" value="Tscrpt_reg_LuxR_C"/>
</dbReference>
<reference evidence="7" key="1">
    <citation type="journal article" date="2019" name="Int. J. Syst. Evol. Microbiol.">
        <title>The Global Catalogue of Microorganisms (GCM) 10K type strain sequencing project: providing services to taxonomists for standard genome sequencing and annotation.</title>
        <authorList>
            <consortium name="The Broad Institute Genomics Platform"/>
            <consortium name="The Broad Institute Genome Sequencing Center for Infectious Disease"/>
            <person name="Wu L."/>
            <person name="Ma J."/>
        </authorList>
    </citation>
    <scope>NUCLEOTIDE SEQUENCE [LARGE SCALE GENOMIC DNA]</scope>
    <source>
        <strain evidence="7">KCTC 22437</strain>
    </source>
</reference>
<evidence type="ECO:0000259" key="4">
    <source>
        <dbReference type="PROSITE" id="PS50043"/>
    </source>
</evidence>
<sequence length="215" mass="24104">MIDILLADDHSIVRNGIKNLIEKETDIRIVGEATNGEEALQLLKTVSPHIIMADMDMPGVSGIELAEKLRIEASPIKVVLLTMHDHQQYVNKAIRAGVAAYLLKNISAEELVFAIKQVHRGKQYLCAELSIRLLNQLLASPFPIDQENAPQVSFSERELEILRLIAEGYTNQEIADRIFTSKRTVEGYRRTMIDAAGVKNTAALVRFAMRKKLID</sequence>
<dbReference type="InterPro" id="IPR039420">
    <property type="entry name" value="WalR-like"/>
</dbReference>
<proteinExistence type="predicted"/>
<organism evidence="6 7">
    <name type="scientific">Mucilaginibacter ximonensis</name>
    <dbReference type="NCBI Taxonomy" id="538021"/>
    <lineage>
        <taxon>Bacteria</taxon>
        <taxon>Pseudomonadati</taxon>
        <taxon>Bacteroidota</taxon>
        <taxon>Sphingobacteriia</taxon>
        <taxon>Sphingobacteriales</taxon>
        <taxon>Sphingobacteriaceae</taxon>
        <taxon>Mucilaginibacter</taxon>
    </lineage>
</organism>
<dbReference type="PRINTS" id="PR00038">
    <property type="entry name" value="HTHLUXR"/>
</dbReference>
<dbReference type="InterPro" id="IPR011006">
    <property type="entry name" value="CheY-like_superfamily"/>
</dbReference>
<dbReference type="PANTHER" id="PTHR43214:SF43">
    <property type="entry name" value="TWO-COMPONENT RESPONSE REGULATOR"/>
    <property type="match status" value="1"/>
</dbReference>
<dbReference type="CDD" id="cd17535">
    <property type="entry name" value="REC_NarL-like"/>
    <property type="match status" value="1"/>
</dbReference>
<feature type="modified residue" description="4-aspartylphosphate" evidence="3">
    <location>
        <position position="54"/>
    </location>
</feature>
<dbReference type="Pfam" id="PF00196">
    <property type="entry name" value="GerE"/>
    <property type="match status" value="1"/>
</dbReference>
<protein>
    <submittedName>
        <fullName evidence="6">Response regulator</fullName>
    </submittedName>
</protein>
<evidence type="ECO:0000313" key="7">
    <source>
        <dbReference type="Proteomes" id="UP001597557"/>
    </source>
</evidence>
<feature type="domain" description="HTH luxR-type" evidence="4">
    <location>
        <begin position="147"/>
        <end position="212"/>
    </location>
</feature>
<dbReference type="SUPFAM" id="SSF52172">
    <property type="entry name" value="CheY-like"/>
    <property type="match status" value="1"/>
</dbReference>
<dbReference type="EMBL" id="JBHUPD010000003">
    <property type="protein sequence ID" value="MFD2873756.1"/>
    <property type="molecule type" value="Genomic_DNA"/>
</dbReference>
<dbReference type="Pfam" id="PF00072">
    <property type="entry name" value="Response_reg"/>
    <property type="match status" value="1"/>
</dbReference>
<name>A0ABW5YEQ8_9SPHI</name>
<dbReference type="SMART" id="SM00421">
    <property type="entry name" value="HTH_LUXR"/>
    <property type="match status" value="1"/>
</dbReference>
<evidence type="ECO:0000256" key="3">
    <source>
        <dbReference type="PROSITE-ProRule" id="PRU00169"/>
    </source>
</evidence>
<dbReference type="CDD" id="cd06170">
    <property type="entry name" value="LuxR_C_like"/>
    <property type="match status" value="1"/>
</dbReference>
<dbReference type="RefSeq" id="WP_377187113.1">
    <property type="nucleotide sequence ID" value="NZ_JBHUPD010000003.1"/>
</dbReference>
<feature type="domain" description="Response regulatory" evidence="5">
    <location>
        <begin position="3"/>
        <end position="119"/>
    </location>
</feature>